<reference evidence="1 2" key="1">
    <citation type="submission" date="2019-07" db="EMBL/GenBank/DDBJ databases">
        <title>Genome assembly of Bacillus simplex strain GGC-P6A.</title>
        <authorList>
            <person name="Jennings M.E."/>
            <person name="Barton H.A."/>
        </authorList>
    </citation>
    <scope>NUCLEOTIDE SEQUENCE [LARGE SCALE GENOMIC DNA]</scope>
    <source>
        <strain evidence="1 2">GGC-P6A</strain>
    </source>
</reference>
<accession>A0A8B5XSK7</accession>
<proteinExistence type="predicted"/>
<dbReference type="EMBL" id="VNKI01000014">
    <property type="protein sequence ID" value="TVX76693.1"/>
    <property type="molecule type" value="Genomic_DNA"/>
</dbReference>
<gene>
    <name evidence="1" type="ORF">FQP34_24380</name>
</gene>
<evidence type="ECO:0000313" key="2">
    <source>
        <dbReference type="Proteomes" id="UP000317770"/>
    </source>
</evidence>
<comment type="caution">
    <text evidence="1">The sequence shown here is derived from an EMBL/GenBank/DDBJ whole genome shotgun (WGS) entry which is preliminary data.</text>
</comment>
<protein>
    <submittedName>
        <fullName evidence="1">Uncharacterized protein</fullName>
    </submittedName>
</protein>
<sequence length="67" mass="7846">MILKVDLVILHVLLFLWNLTLTRLKKFATPLPNSWLAETPQALAPRRLGRQSAERERISEIKLEHFL</sequence>
<organism evidence="1 2">
    <name type="scientific">Peribacillus simplex</name>
    <dbReference type="NCBI Taxonomy" id="1478"/>
    <lineage>
        <taxon>Bacteria</taxon>
        <taxon>Bacillati</taxon>
        <taxon>Bacillota</taxon>
        <taxon>Bacilli</taxon>
        <taxon>Bacillales</taxon>
        <taxon>Bacillaceae</taxon>
        <taxon>Peribacillus</taxon>
    </lineage>
</organism>
<dbReference type="Proteomes" id="UP000317770">
    <property type="component" value="Unassembled WGS sequence"/>
</dbReference>
<dbReference type="AlphaFoldDB" id="A0A8B5XSK7"/>
<evidence type="ECO:0000313" key="1">
    <source>
        <dbReference type="EMBL" id="TVX76693.1"/>
    </source>
</evidence>
<name>A0A8B5XSK7_9BACI</name>